<comment type="caution">
    <text evidence="6">The sequence shown here is derived from an EMBL/GenBank/DDBJ whole genome shotgun (WGS) entry which is preliminary data.</text>
</comment>
<sequence>MIATVQIGPHRLFLGDAYQIRAALGWQDADVLDPPFKYKAVGAGNMRKKRQATRLVIEQDMHKGFDIRIINPLLCGSVVVFCHNDQIPEVSAHLKGSFQRFVMAGWRKSNPMPVCNKHYLYDTEFYFHAWTKGHHPRGEYADKRRFVEAPVAPSKRFNHGTVKPDRVMDKILTNVAGATICDPFMGTGSTGVAAIKAGRIFTGIEHNAEHFETAVSRIREAFERQAA</sequence>
<dbReference type="GO" id="GO:0009007">
    <property type="term" value="F:site-specific DNA-methyltransferase (adenine-specific) activity"/>
    <property type="evidence" value="ECO:0007669"/>
    <property type="project" value="UniProtKB-EC"/>
</dbReference>
<gene>
    <name evidence="6" type="ORF">D3876_01105</name>
</gene>
<evidence type="ECO:0000256" key="1">
    <source>
        <dbReference type="ARBA" id="ARBA00011900"/>
    </source>
</evidence>
<evidence type="ECO:0000256" key="2">
    <source>
        <dbReference type="ARBA" id="ARBA00022603"/>
    </source>
</evidence>
<dbReference type="Proteomes" id="UP000286100">
    <property type="component" value="Unassembled WGS sequence"/>
</dbReference>
<feature type="domain" description="DNA methylase N-4/N-6" evidence="5">
    <location>
        <begin position="76"/>
        <end position="215"/>
    </location>
</feature>
<keyword evidence="7" id="KW-1185">Reference proteome</keyword>
<proteinExistence type="predicted"/>
<dbReference type="InterPro" id="IPR029063">
    <property type="entry name" value="SAM-dependent_MTases_sf"/>
</dbReference>
<reference evidence="6 7" key="1">
    <citation type="submission" date="2018-09" db="EMBL/GenBank/DDBJ databases">
        <authorList>
            <person name="Zhu H."/>
        </authorList>
    </citation>
    <scope>NUCLEOTIDE SEQUENCE [LARGE SCALE GENOMIC DNA]</scope>
    <source>
        <strain evidence="6 7">K2R01-6</strain>
    </source>
</reference>
<dbReference type="SUPFAM" id="SSF53335">
    <property type="entry name" value="S-adenosyl-L-methionine-dependent methyltransferases"/>
    <property type="match status" value="1"/>
</dbReference>
<keyword evidence="3 6" id="KW-0808">Transferase</keyword>
<accession>A0A418WP56</accession>
<evidence type="ECO:0000313" key="6">
    <source>
        <dbReference type="EMBL" id="RJF93015.1"/>
    </source>
</evidence>
<dbReference type="RefSeq" id="WP_119759295.1">
    <property type="nucleotide sequence ID" value="NZ_QYUM01000002.1"/>
</dbReference>
<dbReference type="GO" id="GO:0032259">
    <property type="term" value="P:methylation"/>
    <property type="evidence" value="ECO:0007669"/>
    <property type="project" value="UniProtKB-KW"/>
</dbReference>
<dbReference type="EMBL" id="QYUM01000002">
    <property type="protein sequence ID" value="RJF93015.1"/>
    <property type="molecule type" value="Genomic_DNA"/>
</dbReference>
<dbReference type="OrthoDB" id="9773571at2"/>
<keyword evidence="2 6" id="KW-0489">Methyltransferase</keyword>
<dbReference type="InterPro" id="IPR002941">
    <property type="entry name" value="DNA_methylase_N4/N6"/>
</dbReference>
<organism evidence="6 7">
    <name type="scientific">Sphingomonas cavernae</name>
    <dbReference type="NCBI Taxonomy" id="2320861"/>
    <lineage>
        <taxon>Bacteria</taxon>
        <taxon>Pseudomonadati</taxon>
        <taxon>Pseudomonadota</taxon>
        <taxon>Alphaproteobacteria</taxon>
        <taxon>Sphingomonadales</taxon>
        <taxon>Sphingomonadaceae</taxon>
        <taxon>Sphingomonas</taxon>
    </lineage>
</organism>
<comment type="catalytic activity">
    <reaction evidence="4">
        <text>a 2'-deoxyadenosine in DNA + S-adenosyl-L-methionine = an N(6)-methyl-2'-deoxyadenosine in DNA + S-adenosyl-L-homocysteine + H(+)</text>
        <dbReference type="Rhea" id="RHEA:15197"/>
        <dbReference type="Rhea" id="RHEA-COMP:12418"/>
        <dbReference type="Rhea" id="RHEA-COMP:12419"/>
        <dbReference type="ChEBI" id="CHEBI:15378"/>
        <dbReference type="ChEBI" id="CHEBI:57856"/>
        <dbReference type="ChEBI" id="CHEBI:59789"/>
        <dbReference type="ChEBI" id="CHEBI:90615"/>
        <dbReference type="ChEBI" id="CHEBI:90616"/>
        <dbReference type="EC" id="2.1.1.72"/>
    </reaction>
</comment>
<dbReference type="AlphaFoldDB" id="A0A418WP56"/>
<dbReference type="GO" id="GO:0008170">
    <property type="term" value="F:N-methyltransferase activity"/>
    <property type="evidence" value="ECO:0007669"/>
    <property type="project" value="InterPro"/>
</dbReference>
<dbReference type="Pfam" id="PF01555">
    <property type="entry name" value="N6_N4_Mtase"/>
    <property type="match status" value="1"/>
</dbReference>
<dbReference type="Gene3D" id="3.40.50.150">
    <property type="entry name" value="Vaccinia Virus protein VP39"/>
    <property type="match status" value="1"/>
</dbReference>
<evidence type="ECO:0000256" key="4">
    <source>
        <dbReference type="ARBA" id="ARBA00047942"/>
    </source>
</evidence>
<dbReference type="GO" id="GO:0003677">
    <property type="term" value="F:DNA binding"/>
    <property type="evidence" value="ECO:0007669"/>
    <property type="project" value="InterPro"/>
</dbReference>
<evidence type="ECO:0000256" key="3">
    <source>
        <dbReference type="ARBA" id="ARBA00022679"/>
    </source>
</evidence>
<evidence type="ECO:0000259" key="5">
    <source>
        <dbReference type="Pfam" id="PF01555"/>
    </source>
</evidence>
<dbReference type="EC" id="2.1.1.72" evidence="1"/>
<evidence type="ECO:0000313" key="7">
    <source>
        <dbReference type="Proteomes" id="UP000286100"/>
    </source>
</evidence>
<name>A0A418WP56_9SPHN</name>
<protein>
    <recommendedName>
        <fullName evidence="1">site-specific DNA-methyltransferase (adenine-specific)</fullName>
        <ecNumber evidence="1">2.1.1.72</ecNumber>
    </recommendedName>
</protein>